<evidence type="ECO:0000259" key="9">
    <source>
        <dbReference type="PROSITE" id="PS50929"/>
    </source>
</evidence>
<evidence type="ECO:0000256" key="3">
    <source>
        <dbReference type="ARBA" id="ARBA00022741"/>
    </source>
</evidence>
<gene>
    <name evidence="10" type="ORF">KHA94_20200</name>
</gene>
<feature type="transmembrane region" description="Helical" evidence="7">
    <location>
        <begin position="195"/>
        <end position="212"/>
    </location>
</feature>
<evidence type="ECO:0000256" key="5">
    <source>
        <dbReference type="ARBA" id="ARBA00022989"/>
    </source>
</evidence>
<keyword evidence="6 7" id="KW-0472">Membrane</keyword>
<evidence type="ECO:0000256" key="6">
    <source>
        <dbReference type="ARBA" id="ARBA00023136"/>
    </source>
</evidence>
<dbReference type="InterPro" id="IPR017871">
    <property type="entry name" value="ABC_transporter-like_CS"/>
</dbReference>
<feature type="transmembrane region" description="Helical" evidence="7">
    <location>
        <begin position="169"/>
        <end position="189"/>
    </location>
</feature>
<dbReference type="Gene3D" id="1.20.1560.10">
    <property type="entry name" value="ABC transporter type 1, transmembrane domain"/>
    <property type="match status" value="1"/>
</dbReference>
<dbReference type="RefSeq" id="WP_213103878.1">
    <property type="nucleotide sequence ID" value="NZ_JAGYPM010000004.1"/>
</dbReference>
<dbReference type="InterPro" id="IPR036640">
    <property type="entry name" value="ABC1_TM_sf"/>
</dbReference>
<reference evidence="10 11" key="1">
    <citation type="submission" date="2021-05" db="EMBL/GenBank/DDBJ databases">
        <title>Novel Bacillus species.</title>
        <authorList>
            <person name="Liu G."/>
        </authorList>
    </citation>
    <scope>NUCLEOTIDE SEQUENCE [LARGE SCALE GENOMIC DNA]</scope>
    <source>
        <strain evidence="10 11">FJAT-49705</strain>
    </source>
</reference>
<proteinExistence type="predicted"/>
<name>A0ABS5NXH6_9BACI</name>
<organism evidence="10 11">
    <name type="scientific">Cytobacillus citreus</name>
    <dbReference type="NCBI Taxonomy" id="2833586"/>
    <lineage>
        <taxon>Bacteria</taxon>
        <taxon>Bacillati</taxon>
        <taxon>Bacillota</taxon>
        <taxon>Bacilli</taxon>
        <taxon>Bacillales</taxon>
        <taxon>Bacillaceae</taxon>
        <taxon>Cytobacillus</taxon>
    </lineage>
</organism>
<dbReference type="InterPro" id="IPR003593">
    <property type="entry name" value="AAA+_ATPase"/>
</dbReference>
<feature type="domain" description="ABC transmembrane type-1" evidence="9">
    <location>
        <begin position="54"/>
        <end position="336"/>
    </location>
</feature>
<dbReference type="GO" id="GO:0005524">
    <property type="term" value="F:ATP binding"/>
    <property type="evidence" value="ECO:0007669"/>
    <property type="project" value="UniProtKB-KW"/>
</dbReference>
<sequence>MLNELKRPFQYKRNSLLNMEKEEASTKKRPKSNNYKQTLKRIWQFLSFNKGLLLLVLFMVLLSSLLGLLGPFLVGMAIDEYIVKKSSDGFIPLLLGLAGIYVVYSLSIWFQNYWMIGIAQNTVYEMRTKLFQHLHKLPIAFFDKRQHGELMSRMTNDIENVSSTLNSSVIQVFSSLITLIGTISVMLWLSPLLTLLTLIIVPLMFFGMKWITKRTGELFKEQQKNLGELNGFIEETISGQRIIKTFSQERKVIAEFTEKAERLKGAGYWAQTYSGFIPKLMNFLNNFSFTIIAGIGGILALKGMISIGVIVIFAEYSRSFTRPLNDLANQFNTLLSAIAGAERVFEILDEEDEFLHENDLRELNDVRGDVEFRNVTFSYEEENQTVKNIDLHVFPGETAAFVGSTGAGKTTMINLLSRFYEVDSGCILIDGQDISDIKRESLRQHMGFVLQDSFLFQGTVIENIRYGRLSATEEEVVTAAKLANAHSFIMKLPHQYDSVLNQDGSGISQGQKQLLSIARAFLANPTILILDEATSSIDTVTELKIQAVLKELMKGRTCFVIAHRLNTVQNANRIFVLDKGRIVEEGTHDFLIKQEGVYFQLHSNAEASTNI</sequence>
<evidence type="ECO:0000259" key="8">
    <source>
        <dbReference type="PROSITE" id="PS50893"/>
    </source>
</evidence>
<dbReference type="EMBL" id="JAGYPM010000004">
    <property type="protein sequence ID" value="MBS4192481.1"/>
    <property type="molecule type" value="Genomic_DNA"/>
</dbReference>
<feature type="transmembrane region" description="Helical" evidence="7">
    <location>
        <begin position="289"/>
        <end position="314"/>
    </location>
</feature>
<feature type="transmembrane region" description="Helical" evidence="7">
    <location>
        <begin position="90"/>
        <end position="110"/>
    </location>
</feature>
<evidence type="ECO:0000256" key="1">
    <source>
        <dbReference type="ARBA" id="ARBA00004651"/>
    </source>
</evidence>
<dbReference type="PANTHER" id="PTHR43394">
    <property type="entry name" value="ATP-DEPENDENT PERMEASE MDL1, MITOCHONDRIAL"/>
    <property type="match status" value="1"/>
</dbReference>
<dbReference type="CDD" id="cd18547">
    <property type="entry name" value="ABC_6TM_Tm288_like"/>
    <property type="match status" value="1"/>
</dbReference>
<protein>
    <submittedName>
        <fullName evidence="10">ABC transporter ATP-binding protein</fullName>
    </submittedName>
</protein>
<comment type="subcellular location">
    <subcellularLocation>
        <location evidence="1">Cell membrane</location>
        <topology evidence="1">Multi-pass membrane protein</topology>
    </subcellularLocation>
</comment>
<feature type="domain" description="ABC transporter" evidence="8">
    <location>
        <begin position="370"/>
        <end position="604"/>
    </location>
</feature>
<dbReference type="SMART" id="SM00382">
    <property type="entry name" value="AAA"/>
    <property type="match status" value="1"/>
</dbReference>
<feature type="transmembrane region" description="Helical" evidence="7">
    <location>
        <begin position="51"/>
        <end position="78"/>
    </location>
</feature>
<evidence type="ECO:0000256" key="2">
    <source>
        <dbReference type="ARBA" id="ARBA00022692"/>
    </source>
</evidence>
<dbReference type="CDD" id="cd03254">
    <property type="entry name" value="ABCC_Glucan_exporter_like"/>
    <property type="match status" value="1"/>
</dbReference>
<dbReference type="SUPFAM" id="SSF90123">
    <property type="entry name" value="ABC transporter transmembrane region"/>
    <property type="match status" value="1"/>
</dbReference>
<dbReference type="PROSITE" id="PS50929">
    <property type="entry name" value="ABC_TM1F"/>
    <property type="match status" value="1"/>
</dbReference>
<dbReference type="InterPro" id="IPR003439">
    <property type="entry name" value="ABC_transporter-like_ATP-bd"/>
</dbReference>
<dbReference type="InterPro" id="IPR011527">
    <property type="entry name" value="ABC1_TM_dom"/>
</dbReference>
<accession>A0ABS5NXH6</accession>
<keyword evidence="11" id="KW-1185">Reference proteome</keyword>
<dbReference type="Pfam" id="PF00005">
    <property type="entry name" value="ABC_tran"/>
    <property type="match status" value="1"/>
</dbReference>
<dbReference type="PANTHER" id="PTHR43394:SF1">
    <property type="entry name" value="ATP-BINDING CASSETTE SUB-FAMILY B MEMBER 10, MITOCHONDRIAL"/>
    <property type="match status" value="1"/>
</dbReference>
<dbReference type="InterPro" id="IPR039421">
    <property type="entry name" value="Type_1_exporter"/>
</dbReference>
<dbReference type="Proteomes" id="UP000681027">
    <property type="component" value="Unassembled WGS sequence"/>
</dbReference>
<keyword evidence="3" id="KW-0547">Nucleotide-binding</keyword>
<keyword evidence="2 7" id="KW-0812">Transmembrane</keyword>
<keyword evidence="5 7" id="KW-1133">Transmembrane helix</keyword>
<dbReference type="PROSITE" id="PS00211">
    <property type="entry name" value="ABC_TRANSPORTER_1"/>
    <property type="match status" value="1"/>
</dbReference>
<dbReference type="InterPro" id="IPR027417">
    <property type="entry name" value="P-loop_NTPase"/>
</dbReference>
<evidence type="ECO:0000256" key="4">
    <source>
        <dbReference type="ARBA" id="ARBA00022840"/>
    </source>
</evidence>
<dbReference type="Gene3D" id="3.40.50.300">
    <property type="entry name" value="P-loop containing nucleotide triphosphate hydrolases"/>
    <property type="match status" value="1"/>
</dbReference>
<keyword evidence="4 10" id="KW-0067">ATP-binding</keyword>
<evidence type="ECO:0000313" key="11">
    <source>
        <dbReference type="Proteomes" id="UP000681027"/>
    </source>
</evidence>
<dbReference type="SUPFAM" id="SSF52540">
    <property type="entry name" value="P-loop containing nucleoside triphosphate hydrolases"/>
    <property type="match status" value="1"/>
</dbReference>
<comment type="caution">
    <text evidence="10">The sequence shown here is derived from an EMBL/GenBank/DDBJ whole genome shotgun (WGS) entry which is preliminary data.</text>
</comment>
<dbReference type="Pfam" id="PF00664">
    <property type="entry name" value="ABC_membrane"/>
    <property type="match status" value="1"/>
</dbReference>
<dbReference type="PROSITE" id="PS50893">
    <property type="entry name" value="ABC_TRANSPORTER_2"/>
    <property type="match status" value="1"/>
</dbReference>
<evidence type="ECO:0000313" key="10">
    <source>
        <dbReference type="EMBL" id="MBS4192481.1"/>
    </source>
</evidence>
<evidence type="ECO:0000256" key="7">
    <source>
        <dbReference type="SAM" id="Phobius"/>
    </source>
</evidence>